<gene>
    <name evidence="3" type="ORF">SAMN06296378_1978</name>
</gene>
<keyword evidence="4" id="KW-1185">Reference proteome</keyword>
<dbReference type="Pfam" id="PF00293">
    <property type="entry name" value="NUDIX"/>
    <property type="match status" value="1"/>
</dbReference>
<keyword evidence="1" id="KW-0378">Hydrolase</keyword>
<dbReference type="InterPro" id="IPR015797">
    <property type="entry name" value="NUDIX_hydrolase-like_dom_sf"/>
</dbReference>
<proteinExistence type="predicted"/>
<dbReference type="GO" id="GO:0016787">
    <property type="term" value="F:hydrolase activity"/>
    <property type="evidence" value="ECO:0007669"/>
    <property type="project" value="UniProtKB-KW"/>
</dbReference>
<evidence type="ECO:0000256" key="1">
    <source>
        <dbReference type="ARBA" id="ARBA00022801"/>
    </source>
</evidence>
<dbReference type="Proteomes" id="UP000219440">
    <property type="component" value="Unassembled WGS sequence"/>
</dbReference>
<protein>
    <submittedName>
        <fullName evidence="3">ADP-ribose pyrophosphatase</fullName>
    </submittedName>
</protein>
<dbReference type="RefSeq" id="WP_097061080.1">
    <property type="nucleotide sequence ID" value="NZ_BMLC01000005.1"/>
</dbReference>
<dbReference type="Gene3D" id="3.90.79.10">
    <property type="entry name" value="Nucleoside Triphosphate Pyrophosphohydrolase"/>
    <property type="match status" value="1"/>
</dbReference>
<dbReference type="GO" id="GO:0005829">
    <property type="term" value="C:cytosol"/>
    <property type="evidence" value="ECO:0007669"/>
    <property type="project" value="TreeGrafter"/>
</dbReference>
<feature type="domain" description="Nudix hydrolase" evidence="2">
    <location>
        <begin position="45"/>
        <end position="183"/>
    </location>
</feature>
<evidence type="ECO:0000313" key="4">
    <source>
        <dbReference type="Proteomes" id="UP000219440"/>
    </source>
</evidence>
<evidence type="ECO:0000259" key="2">
    <source>
        <dbReference type="PROSITE" id="PS51462"/>
    </source>
</evidence>
<sequence length="210" mass="23418">MSDQLADVRAHHEVRSTTTDLEGLVWDIRSDEVVYGDAILTRQYLSHRGAVAVIAMDDDDRILLIQQYRHPVRAREWELPAGILDNVSEDPVSAARRELLEETGLTAANWQVLVDFFPTPGGSNEAIRVFLARDLLAGASDFRPTEEEVDIELRWVPLDDAVTAILNRRMQNGTLAIAVMAAFAAKTRGWPHATSADTPWDRHPSASSHQ</sequence>
<dbReference type="InterPro" id="IPR000086">
    <property type="entry name" value="NUDIX_hydrolase_dom"/>
</dbReference>
<dbReference type="GO" id="GO:0006753">
    <property type="term" value="P:nucleoside phosphate metabolic process"/>
    <property type="evidence" value="ECO:0007669"/>
    <property type="project" value="TreeGrafter"/>
</dbReference>
<reference evidence="3 4" key="1">
    <citation type="submission" date="2017-09" db="EMBL/GenBank/DDBJ databases">
        <authorList>
            <person name="Ehlers B."/>
            <person name="Leendertz F.H."/>
        </authorList>
    </citation>
    <scope>NUCLEOTIDE SEQUENCE [LARGE SCALE GENOMIC DNA]</scope>
    <source>
        <strain evidence="3 4">CGMCC 1.05381</strain>
    </source>
</reference>
<dbReference type="PANTHER" id="PTHR11839">
    <property type="entry name" value="UDP/ADP-SUGAR PYROPHOSPHATASE"/>
    <property type="match status" value="1"/>
</dbReference>
<dbReference type="PROSITE" id="PS51462">
    <property type="entry name" value="NUDIX"/>
    <property type="match status" value="1"/>
</dbReference>
<organism evidence="3 4">
    <name type="scientific">Salinibacterium xinjiangense</name>
    <dbReference type="NCBI Taxonomy" id="386302"/>
    <lineage>
        <taxon>Bacteria</taxon>
        <taxon>Bacillati</taxon>
        <taxon>Actinomycetota</taxon>
        <taxon>Actinomycetes</taxon>
        <taxon>Micrococcales</taxon>
        <taxon>Microbacteriaceae</taxon>
        <taxon>Salinibacterium</taxon>
    </lineage>
</organism>
<accession>A0A2C8ZUI4</accession>
<dbReference type="CDD" id="cd24158">
    <property type="entry name" value="NUDIX_ADPRase_Rv1700"/>
    <property type="match status" value="1"/>
</dbReference>
<dbReference type="SUPFAM" id="SSF55811">
    <property type="entry name" value="Nudix"/>
    <property type="match status" value="1"/>
</dbReference>
<name>A0A2C8ZUI4_9MICO</name>
<dbReference type="AlphaFoldDB" id="A0A2C8ZUI4"/>
<evidence type="ECO:0000313" key="3">
    <source>
        <dbReference type="EMBL" id="SOE69453.1"/>
    </source>
</evidence>
<dbReference type="GO" id="GO:0019693">
    <property type="term" value="P:ribose phosphate metabolic process"/>
    <property type="evidence" value="ECO:0007669"/>
    <property type="project" value="TreeGrafter"/>
</dbReference>
<dbReference type="PANTHER" id="PTHR11839:SF31">
    <property type="entry name" value="ADP-RIBOSE PYROPHOSPHATASE"/>
    <property type="match status" value="1"/>
</dbReference>
<dbReference type="EMBL" id="OCST01000004">
    <property type="protein sequence ID" value="SOE69453.1"/>
    <property type="molecule type" value="Genomic_DNA"/>
</dbReference>
<dbReference type="OrthoDB" id="9806150at2"/>